<keyword evidence="9" id="KW-0472">Membrane</keyword>
<dbReference type="InterPro" id="IPR003594">
    <property type="entry name" value="HATPase_dom"/>
</dbReference>
<feature type="transmembrane region" description="Helical" evidence="9">
    <location>
        <begin position="323"/>
        <end position="356"/>
    </location>
</feature>
<keyword evidence="7" id="KW-0067">ATP-binding</keyword>
<feature type="transmembrane region" description="Helical" evidence="9">
    <location>
        <begin position="224"/>
        <end position="242"/>
    </location>
</feature>
<dbReference type="AlphaFoldDB" id="A0A2T0M248"/>
<evidence type="ECO:0000313" key="12">
    <source>
        <dbReference type="Proteomes" id="UP000238312"/>
    </source>
</evidence>
<dbReference type="GO" id="GO:0005524">
    <property type="term" value="F:ATP binding"/>
    <property type="evidence" value="ECO:0007669"/>
    <property type="project" value="UniProtKB-KW"/>
</dbReference>
<dbReference type="GO" id="GO:0000155">
    <property type="term" value="F:phosphorelay sensor kinase activity"/>
    <property type="evidence" value="ECO:0007669"/>
    <property type="project" value="InterPro"/>
</dbReference>
<dbReference type="PANTHER" id="PTHR24421:SF10">
    <property type="entry name" value="NITRATE_NITRITE SENSOR PROTEIN NARQ"/>
    <property type="match status" value="1"/>
</dbReference>
<comment type="catalytic activity">
    <reaction evidence="1">
        <text>ATP + protein L-histidine = ADP + protein N-phospho-L-histidine.</text>
        <dbReference type="EC" id="2.7.13.3"/>
    </reaction>
</comment>
<keyword evidence="9" id="KW-0812">Transmembrane</keyword>
<keyword evidence="9" id="KW-1133">Transmembrane helix</keyword>
<keyword evidence="4" id="KW-0808">Transferase</keyword>
<dbReference type="Gene3D" id="3.30.565.10">
    <property type="entry name" value="Histidine kinase-like ATPase, C-terminal domain"/>
    <property type="match status" value="1"/>
</dbReference>
<dbReference type="Pfam" id="PF13796">
    <property type="entry name" value="Sensor"/>
    <property type="match status" value="2"/>
</dbReference>
<gene>
    <name evidence="11" type="ORF">B0I32_13658</name>
</gene>
<feature type="transmembrane region" description="Helical" evidence="9">
    <location>
        <begin position="20"/>
        <end position="42"/>
    </location>
</feature>
<feature type="transmembrane region" description="Helical" evidence="9">
    <location>
        <begin position="130"/>
        <end position="152"/>
    </location>
</feature>
<evidence type="ECO:0000256" key="4">
    <source>
        <dbReference type="ARBA" id="ARBA00022679"/>
    </source>
</evidence>
<dbReference type="InterPro" id="IPR011712">
    <property type="entry name" value="Sig_transdc_His_kin_sub3_dim/P"/>
</dbReference>
<dbReference type="InterPro" id="IPR036890">
    <property type="entry name" value="HATPase_C_sf"/>
</dbReference>
<dbReference type="SMART" id="SM00387">
    <property type="entry name" value="HATPase_c"/>
    <property type="match status" value="1"/>
</dbReference>
<dbReference type="GO" id="GO:0016020">
    <property type="term" value="C:membrane"/>
    <property type="evidence" value="ECO:0007669"/>
    <property type="project" value="InterPro"/>
</dbReference>
<evidence type="ECO:0000259" key="10">
    <source>
        <dbReference type="SMART" id="SM00387"/>
    </source>
</evidence>
<evidence type="ECO:0000256" key="3">
    <source>
        <dbReference type="ARBA" id="ARBA00022553"/>
    </source>
</evidence>
<evidence type="ECO:0000313" key="11">
    <source>
        <dbReference type="EMBL" id="PRX50828.1"/>
    </source>
</evidence>
<evidence type="ECO:0000256" key="7">
    <source>
        <dbReference type="ARBA" id="ARBA00022840"/>
    </source>
</evidence>
<dbReference type="SUPFAM" id="SSF55874">
    <property type="entry name" value="ATPase domain of HSP90 chaperone/DNA topoisomerase II/histidine kinase"/>
    <property type="match status" value="1"/>
</dbReference>
<dbReference type="InterPro" id="IPR025828">
    <property type="entry name" value="Put_sensor_dom"/>
</dbReference>
<accession>A0A2T0M248</accession>
<comment type="caution">
    <text evidence="11">The sequence shown here is derived from an EMBL/GenBank/DDBJ whole genome shotgun (WGS) entry which is preliminary data.</text>
</comment>
<feature type="transmembrane region" description="Helical" evidence="9">
    <location>
        <begin position="385"/>
        <end position="406"/>
    </location>
</feature>
<dbReference type="EMBL" id="PVNG01000036">
    <property type="protein sequence ID" value="PRX50828.1"/>
    <property type="molecule type" value="Genomic_DNA"/>
</dbReference>
<keyword evidence="6 11" id="KW-0418">Kinase</keyword>
<dbReference type="Pfam" id="PF02518">
    <property type="entry name" value="HATPase_c"/>
    <property type="match status" value="1"/>
</dbReference>
<evidence type="ECO:0000256" key="6">
    <source>
        <dbReference type="ARBA" id="ARBA00022777"/>
    </source>
</evidence>
<dbReference type="OrthoDB" id="5241729at2"/>
<protein>
    <recommendedName>
        <fullName evidence="2">histidine kinase</fullName>
        <ecNumber evidence="2">2.7.13.3</ecNumber>
    </recommendedName>
</protein>
<dbReference type="EC" id="2.7.13.3" evidence="2"/>
<evidence type="ECO:0000256" key="8">
    <source>
        <dbReference type="ARBA" id="ARBA00023012"/>
    </source>
</evidence>
<keyword evidence="8" id="KW-0902">Two-component regulatory system</keyword>
<dbReference type="GO" id="GO:0046983">
    <property type="term" value="F:protein dimerization activity"/>
    <property type="evidence" value="ECO:0007669"/>
    <property type="project" value="InterPro"/>
</dbReference>
<organism evidence="11 12">
    <name type="scientific">Nonomuraea fuscirosea</name>
    <dbReference type="NCBI Taxonomy" id="1291556"/>
    <lineage>
        <taxon>Bacteria</taxon>
        <taxon>Bacillati</taxon>
        <taxon>Actinomycetota</taxon>
        <taxon>Actinomycetes</taxon>
        <taxon>Streptosporangiales</taxon>
        <taxon>Streptosporangiaceae</taxon>
        <taxon>Nonomuraea</taxon>
    </lineage>
</organism>
<dbReference type="Pfam" id="PF07730">
    <property type="entry name" value="HisKA_3"/>
    <property type="match status" value="1"/>
</dbReference>
<dbReference type="RefSeq" id="WP_106252502.1">
    <property type="nucleotide sequence ID" value="NZ_PVNG01000036.1"/>
</dbReference>
<feature type="transmembrane region" description="Helical" evidence="9">
    <location>
        <begin position="158"/>
        <end position="177"/>
    </location>
</feature>
<sequence>MGRGERVVAYARAPVRGLALAGLALLGPPLLILIFVGAHAGLPSPAFFVERGRRLPALARRLAARWGGADLPSPYRPAPPPPTRDPDGWYRDGGALFRSAFPPAYLARLRWIFRDPATVRDLAWMALNPLIGGPLAALAPALIAGGLATAWLHPSPDGLALAVAAALLGIALGPPLLRAHTRWTRVLLAPRARRAPGRVMSAVGRSAAAGAHVCASAVLPGVAAVFALAQVLAIALMPVRLWPETVLGSRRFVSWRRAQIGAWTGVRIAEPYRPEPPLPQPEPDGTYRLGWGPVGTVYRTRAAAVRARRFEWTVRDPASWRDLAWLLLEVPVAAVLFAVPALLIGGGLILLCWLWAWTGALSLISGLTWSPGDVLHAAVPASANIPAPVAGLAAAALGIAAAPALLRCHALLSRALLAPTRAAVLANRVDTLTSSRARISDAQAAELRRIERDLHDGAQARWVAVGMTLGAAEELIDRDPEAAKAVIAGAKNMSVAALGELRELIRGIHPPVLADRGLADAVRTLAMDAPLEAEVHVDLPGRAAAPIEAAVYFAVSELLANVAKHAAASQVSVALTYENGLLRATVTDDGQGGAVAGHGGGLHGIRRRLDGFDGVLTLSSPPGGPTTATLEIPCALSSPKTSTSSEKGSPTS</sequence>
<dbReference type="PANTHER" id="PTHR24421">
    <property type="entry name" value="NITRATE/NITRITE SENSOR PROTEIN NARX-RELATED"/>
    <property type="match status" value="1"/>
</dbReference>
<evidence type="ECO:0000256" key="1">
    <source>
        <dbReference type="ARBA" id="ARBA00000085"/>
    </source>
</evidence>
<proteinExistence type="predicted"/>
<evidence type="ECO:0000256" key="9">
    <source>
        <dbReference type="SAM" id="Phobius"/>
    </source>
</evidence>
<feature type="domain" description="Histidine kinase/HSP90-like ATPase" evidence="10">
    <location>
        <begin position="546"/>
        <end position="636"/>
    </location>
</feature>
<evidence type="ECO:0000256" key="5">
    <source>
        <dbReference type="ARBA" id="ARBA00022741"/>
    </source>
</evidence>
<dbReference type="Proteomes" id="UP000238312">
    <property type="component" value="Unassembled WGS sequence"/>
</dbReference>
<evidence type="ECO:0000256" key="2">
    <source>
        <dbReference type="ARBA" id="ARBA00012438"/>
    </source>
</evidence>
<keyword evidence="5" id="KW-0547">Nucleotide-binding</keyword>
<keyword evidence="12" id="KW-1185">Reference proteome</keyword>
<dbReference type="CDD" id="cd16917">
    <property type="entry name" value="HATPase_UhpB-NarQ-NarX-like"/>
    <property type="match status" value="1"/>
</dbReference>
<keyword evidence="3" id="KW-0597">Phosphoprotein</keyword>
<name>A0A2T0M248_9ACTN</name>
<dbReference type="Gene3D" id="1.20.5.1930">
    <property type="match status" value="1"/>
</dbReference>
<reference evidence="11 12" key="1">
    <citation type="submission" date="2018-03" db="EMBL/GenBank/DDBJ databases">
        <title>Genomic Encyclopedia of Type Strains, Phase III (KMG-III): the genomes of soil and plant-associated and newly described type strains.</title>
        <authorList>
            <person name="Whitman W."/>
        </authorList>
    </citation>
    <scope>NUCLEOTIDE SEQUENCE [LARGE SCALE GENOMIC DNA]</scope>
    <source>
        <strain evidence="11 12">CGMCC 4.7104</strain>
    </source>
</reference>
<dbReference type="InterPro" id="IPR050482">
    <property type="entry name" value="Sensor_HK_TwoCompSys"/>
</dbReference>